<feature type="transmembrane region" description="Helical" evidence="1">
    <location>
        <begin position="31"/>
        <end position="52"/>
    </location>
</feature>
<dbReference type="RefSeq" id="WP_142119098.1">
    <property type="nucleotide sequence ID" value="NZ_BAAASV010000003.1"/>
</dbReference>
<dbReference type="AlphaFoldDB" id="A0A542ZVC7"/>
<keyword evidence="3" id="KW-1185">Reference proteome</keyword>
<name>A0A542ZVC7_RARFA</name>
<comment type="caution">
    <text evidence="2">The sequence shown here is derived from an EMBL/GenBank/DDBJ whole genome shotgun (WGS) entry which is preliminary data.</text>
</comment>
<evidence type="ECO:0000313" key="3">
    <source>
        <dbReference type="Proteomes" id="UP000315389"/>
    </source>
</evidence>
<keyword evidence="1" id="KW-0472">Membrane</keyword>
<accession>A0A542ZVC7</accession>
<keyword evidence="1" id="KW-1133">Transmembrane helix</keyword>
<organism evidence="2 3">
    <name type="scientific">Rarobacter faecitabidus</name>
    <dbReference type="NCBI Taxonomy" id="13243"/>
    <lineage>
        <taxon>Bacteria</taxon>
        <taxon>Bacillati</taxon>
        <taxon>Actinomycetota</taxon>
        <taxon>Actinomycetes</taxon>
        <taxon>Micrococcales</taxon>
        <taxon>Rarobacteraceae</taxon>
        <taxon>Rarobacter</taxon>
    </lineage>
</organism>
<feature type="transmembrane region" description="Helical" evidence="1">
    <location>
        <begin position="58"/>
        <end position="76"/>
    </location>
</feature>
<sequence>MAKNSEATPKKTPWYKLLWQAYTFTKSRDKVVGWLVPVTVVAVTGIGVGVGFLLHNPWFWGFLAFPISLILALLLLTRRFSKAQYAEIEDQIGASRAVLQPLKRGWYFGEEPVAVDPKTQDLLFRGVGRPGIVLIGEARSGRIQKLVAEEKRRLSRAAKDVPITVIEVGNRDGQVPIAKLANTVRKLKPKLTRNEAAEVERRLSALGGAKLPVPKGVDPMRARISRRDMR</sequence>
<dbReference type="Proteomes" id="UP000315389">
    <property type="component" value="Unassembled WGS sequence"/>
</dbReference>
<keyword evidence="1" id="KW-0812">Transmembrane</keyword>
<dbReference type="OrthoDB" id="8479889at2"/>
<reference evidence="2 3" key="1">
    <citation type="submission" date="2019-06" db="EMBL/GenBank/DDBJ databases">
        <title>Sequencing the genomes of 1000 actinobacteria strains.</title>
        <authorList>
            <person name="Klenk H.-P."/>
        </authorList>
    </citation>
    <scope>NUCLEOTIDE SEQUENCE [LARGE SCALE GENOMIC DNA]</scope>
    <source>
        <strain evidence="2 3">DSM 4813</strain>
    </source>
</reference>
<evidence type="ECO:0000313" key="2">
    <source>
        <dbReference type="EMBL" id="TQL64271.1"/>
    </source>
</evidence>
<dbReference type="InterPro" id="IPR025445">
    <property type="entry name" value="DUF4191"/>
</dbReference>
<evidence type="ECO:0000256" key="1">
    <source>
        <dbReference type="SAM" id="Phobius"/>
    </source>
</evidence>
<gene>
    <name evidence="2" type="ORF">FB461_0769</name>
</gene>
<protein>
    <submittedName>
        <fullName evidence="2">Uncharacterized protein DUF4191</fullName>
    </submittedName>
</protein>
<proteinExistence type="predicted"/>
<dbReference type="EMBL" id="VFOS01000001">
    <property type="protein sequence ID" value="TQL64271.1"/>
    <property type="molecule type" value="Genomic_DNA"/>
</dbReference>
<dbReference type="Pfam" id="PF13829">
    <property type="entry name" value="DUF4191"/>
    <property type="match status" value="1"/>
</dbReference>